<name>A0A0C2CR51_9BACT</name>
<proteinExistence type="predicted"/>
<dbReference type="NCBIfam" id="TIGR00277">
    <property type="entry name" value="HDIG"/>
    <property type="match status" value="1"/>
</dbReference>
<accession>A0A0C2CR51</accession>
<keyword evidence="1" id="KW-0547">Nucleotide-binding</keyword>
<dbReference type="Proteomes" id="UP000031599">
    <property type="component" value="Unassembled WGS sequence"/>
</dbReference>
<evidence type="ECO:0000256" key="1">
    <source>
        <dbReference type="ARBA" id="ARBA00022741"/>
    </source>
</evidence>
<reference evidence="4 5" key="1">
    <citation type="submission" date="2014-12" db="EMBL/GenBank/DDBJ databases">
        <title>Genome assembly of Enhygromyxa salina DSM 15201.</title>
        <authorList>
            <person name="Sharma G."/>
            <person name="Subramanian S."/>
        </authorList>
    </citation>
    <scope>NUCLEOTIDE SEQUENCE [LARGE SCALE GENOMIC DNA]</scope>
    <source>
        <strain evidence="4 5">DSM 15201</strain>
    </source>
</reference>
<keyword evidence="4" id="KW-0808">Transferase</keyword>
<dbReference type="GO" id="GO:0016740">
    <property type="term" value="F:transferase activity"/>
    <property type="evidence" value="ECO:0007669"/>
    <property type="project" value="UniProtKB-KW"/>
</dbReference>
<protein>
    <submittedName>
        <fullName evidence="4">tRNA nucleotidyltransferase</fullName>
    </submittedName>
</protein>
<dbReference type="Pfam" id="PF01966">
    <property type="entry name" value="HD"/>
    <property type="match status" value="1"/>
</dbReference>
<evidence type="ECO:0000259" key="3">
    <source>
        <dbReference type="Pfam" id="PF01966"/>
    </source>
</evidence>
<dbReference type="Gene3D" id="1.10.3090.10">
    <property type="entry name" value="cca-adding enzyme, domain 2"/>
    <property type="match status" value="1"/>
</dbReference>
<dbReference type="CDD" id="cd00077">
    <property type="entry name" value="HDc"/>
    <property type="match status" value="1"/>
</dbReference>
<dbReference type="SUPFAM" id="SSF81891">
    <property type="entry name" value="Poly A polymerase C-terminal region-like"/>
    <property type="match status" value="1"/>
</dbReference>
<gene>
    <name evidence="4" type="ORF">DB30_07859</name>
</gene>
<dbReference type="InterPro" id="IPR006675">
    <property type="entry name" value="HDIG_dom"/>
</dbReference>
<evidence type="ECO:0000256" key="2">
    <source>
        <dbReference type="SAM" id="MobiDB-lite"/>
    </source>
</evidence>
<sequence length="333" mass="36238">MVHPVDATAMPSPELSEPEPAAAAAPALAPMGPAALLAPVVAAGRAGVMPGASQLAQLASHAQAVQACSPGQRYELLTAAFCGRHPHVALQVMHEAGLLAQLLPELEATIEFSRVAGRRHKDVWAHTKTVVWQAVPSPTVRWAAVLHDIGKVPTRRFLADGRVTFHAHAEIGEQMFERGPAQRIGFPPAVRQRVAELIRWHLWPGQYDGSWTDAAVRRFTREVGPACDELLNLSRADITSGRPGKRQSCLQLISELARRIRALQAEDRKPKLPAGLGHDLMRALELPPGKQIGLLRSRLQQLVERGELEGGREPAYYIAQVHAHDLLGQTQSL</sequence>
<dbReference type="PANTHER" id="PTHR47545">
    <property type="entry name" value="MULTIFUNCTIONAL CCA PROTEIN"/>
    <property type="match status" value="1"/>
</dbReference>
<evidence type="ECO:0000313" key="4">
    <source>
        <dbReference type="EMBL" id="KIG13651.1"/>
    </source>
</evidence>
<dbReference type="InterPro" id="IPR006674">
    <property type="entry name" value="HD_domain"/>
</dbReference>
<comment type="caution">
    <text evidence="4">The sequence shown here is derived from an EMBL/GenBank/DDBJ whole genome shotgun (WGS) entry which is preliminary data.</text>
</comment>
<feature type="region of interest" description="Disordered" evidence="2">
    <location>
        <begin position="1"/>
        <end position="24"/>
    </location>
</feature>
<organism evidence="4 5">
    <name type="scientific">Enhygromyxa salina</name>
    <dbReference type="NCBI Taxonomy" id="215803"/>
    <lineage>
        <taxon>Bacteria</taxon>
        <taxon>Pseudomonadati</taxon>
        <taxon>Myxococcota</taxon>
        <taxon>Polyangia</taxon>
        <taxon>Nannocystales</taxon>
        <taxon>Nannocystaceae</taxon>
        <taxon>Enhygromyxa</taxon>
    </lineage>
</organism>
<feature type="domain" description="HD" evidence="3">
    <location>
        <begin position="139"/>
        <end position="214"/>
    </location>
</feature>
<dbReference type="EMBL" id="JMCC02000090">
    <property type="protein sequence ID" value="KIG13651.1"/>
    <property type="molecule type" value="Genomic_DNA"/>
</dbReference>
<feature type="compositionally biased region" description="Low complexity" evidence="2">
    <location>
        <begin position="9"/>
        <end position="24"/>
    </location>
</feature>
<dbReference type="AlphaFoldDB" id="A0A0C2CR51"/>
<dbReference type="InterPro" id="IPR003607">
    <property type="entry name" value="HD/PDEase_dom"/>
</dbReference>
<evidence type="ECO:0000313" key="5">
    <source>
        <dbReference type="Proteomes" id="UP000031599"/>
    </source>
</evidence>
<dbReference type="GO" id="GO:0000166">
    <property type="term" value="F:nucleotide binding"/>
    <property type="evidence" value="ECO:0007669"/>
    <property type="project" value="UniProtKB-KW"/>
</dbReference>
<dbReference type="InterPro" id="IPR050124">
    <property type="entry name" value="tRNA_CCA-adding_enzyme"/>
</dbReference>